<dbReference type="CDD" id="cd10289">
    <property type="entry name" value="GST_C_AaRS_like"/>
    <property type="match status" value="1"/>
</dbReference>
<dbReference type="Gene3D" id="1.20.1050.130">
    <property type="match status" value="1"/>
</dbReference>
<dbReference type="Gene3D" id="2.40.50.140">
    <property type="entry name" value="Nucleic acid-binding proteins"/>
    <property type="match status" value="1"/>
</dbReference>
<keyword evidence="2" id="KW-0963">Cytoplasm</keyword>
<feature type="domain" description="TRNA-binding" evidence="8">
    <location>
        <begin position="256"/>
        <end position="359"/>
    </location>
</feature>
<dbReference type="GO" id="GO:0006412">
    <property type="term" value="P:translation"/>
    <property type="evidence" value="ECO:0007669"/>
    <property type="project" value="UniProtKB-KW"/>
</dbReference>
<dbReference type="GO" id="GO:0000049">
    <property type="term" value="F:tRNA binding"/>
    <property type="evidence" value="ECO:0007669"/>
    <property type="project" value="UniProtKB-UniRule"/>
</dbReference>
<keyword evidence="5" id="KW-0648">Protein biosynthesis</keyword>
<keyword evidence="4 6" id="KW-0694">RNA-binding</keyword>
<dbReference type="OrthoDB" id="19141at2759"/>
<accession>A0A0G4EBI3</accession>
<dbReference type="PROSITE" id="PS50886">
    <property type="entry name" value="TRBD"/>
    <property type="match status" value="1"/>
</dbReference>
<keyword evidence="10" id="KW-1185">Reference proteome</keyword>
<dbReference type="OMA" id="DIFYFCS"/>
<dbReference type="InterPro" id="IPR051270">
    <property type="entry name" value="Tyrosine-tRNA_ligase_regulator"/>
</dbReference>
<sequence>MMELLLDASASPACSAAQLVAVYAGLVSKNVVTVLKLSHNAQKLLNLPKLPCLVNGSGLLTQPGAILKCLAGSSQYTKILENVTPLGKAEIDQWLSFLAQRDYAVTDAAAIKTLNGHLQTRTFMAANNVTLADLGTYPAVHQWMVGASAEERLAHCNVTRWFDHIQHLPGISKAVGHLTTVDIHTDPVPAAAAAGSANGNAAAGGADKSKGAMVNGVADQAKAKAKKAAKEDKKKERAEKKAENSNNKAPERPVEDVTRLDVRVGQITKVWQHPEADKLYCEEIDIGEEKPRQIASGLVPYVPIEQMQDAMVVVLCNLKAKNLKGFPSHGMVLCASSADKSNTELIRPPPEAKIGDRIAWEGLEGEPDEVLNDKKNPFSKVQPDFRTSTDKIALYKDHRFMTPSGPCFCDSIVGGTIS</sequence>
<dbReference type="InterPro" id="IPR002547">
    <property type="entry name" value="tRNA-bd_dom"/>
</dbReference>
<dbReference type="InParanoid" id="A0A0G4EBI3"/>
<reference evidence="9 10" key="1">
    <citation type="submission" date="2014-11" db="EMBL/GenBank/DDBJ databases">
        <authorList>
            <person name="Zhu J."/>
            <person name="Qi W."/>
            <person name="Song R."/>
        </authorList>
    </citation>
    <scope>NUCLEOTIDE SEQUENCE [LARGE SCALE GENOMIC DNA]</scope>
</reference>
<dbReference type="STRING" id="1169540.A0A0G4EBI3"/>
<evidence type="ECO:0000256" key="7">
    <source>
        <dbReference type="SAM" id="MobiDB-lite"/>
    </source>
</evidence>
<dbReference type="SUPFAM" id="SSF50249">
    <property type="entry name" value="Nucleic acid-binding proteins"/>
    <property type="match status" value="1"/>
</dbReference>
<dbReference type="InterPro" id="IPR036282">
    <property type="entry name" value="Glutathione-S-Trfase_C_sf"/>
</dbReference>
<dbReference type="SUPFAM" id="SSF47616">
    <property type="entry name" value="GST C-terminal domain-like"/>
    <property type="match status" value="1"/>
</dbReference>
<name>A0A0G4EBI3_VITBC</name>
<dbReference type="FunCoup" id="A0A0G4EBI3">
    <property type="interactions" value="85"/>
</dbReference>
<proteinExistence type="predicted"/>
<dbReference type="Proteomes" id="UP000041254">
    <property type="component" value="Unassembled WGS sequence"/>
</dbReference>
<dbReference type="Pfam" id="PF01588">
    <property type="entry name" value="tRNA_bind"/>
    <property type="match status" value="1"/>
</dbReference>
<dbReference type="InterPro" id="IPR053836">
    <property type="entry name" value="Arc1-like_N"/>
</dbReference>
<feature type="compositionally biased region" description="Basic and acidic residues" evidence="7">
    <location>
        <begin position="228"/>
        <end position="255"/>
    </location>
</feature>
<evidence type="ECO:0000256" key="5">
    <source>
        <dbReference type="ARBA" id="ARBA00022917"/>
    </source>
</evidence>
<dbReference type="GO" id="GO:0005737">
    <property type="term" value="C:cytoplasm"/>
    <property type="evidence" value="ECO:0007669"/>
    <property type="project" value="UniProtKB-SubCell"/>
</dbReference>
<dbReference type="InterPro" id="IPR012340">
    <property type="entry name" value="NA-bd_OB-fold"/>
</dbReference>
<evidence type="ECO:0000313" key="10">
    <source>
        <dbReference type="Proteomes" id="UP000041254"/>
    </source>
</evidence>
<evidence type="ECO:0000256" key="6">
    <source>
        <dbReference type="PROSITE-ProRule" id="PRU00209"/>
    </source>
</evidence>
<organism evidence="9 10">
    <name type="scientific">Vitrella brassicaformis (strain CCMP3155)</name>
    <dbReference type="NCBI Taxonomy" id="1169540"/>
    <lineage>
        <taxon>Eukaryota</taxon>
        <taxon>Sar</taxon>
        <taxon>Alveolata</taxon>
        <taxon>Colpodellida</taxon>
        <taxon>Vitrellaceae</taxon>
        <taxon>Vitrella</taxon>
    </lineage>
</organism>
<evidence type="ECO:0000256" key="1">
    <source>
        <dbReference type="ARBA" id="ARBA00004496"/>
    </source>
</evidence>
<dbReference type="PhylomeDB" id="A0A0G4EBI3"/>
<keyword evidence="3 6" id="KW-0820">tRNA-binding</keyword>
<dbReference type="CDD" id="cd02799">
    <property type="entry name" value="tRNA_bind_EMAP-II_like"/>
    <property type="match status" value="1"/>
</dbReference>
<dbReference type="VEuPathDB" id="CryptoDB:Vbra_11037"/>
<evidence type="ECO:0000256" key="4">
    <source>
        <dbReference type="ARBA" id="ARBA00022884"/>
    </source>
</evidence>
<feature type="region of interest" description="Disordered" evidence="7">
    <location>
        <begin position="223"/>
        <end position="255"/>
    </location>
</feature>
<evidence type="ECO:0000256" key="3">
    <source>
        <dbReference type="ARBA" id="ARBA00022555"/>
    </source>
</evidence>
<dbReference type="FunFam" id="2.40.50.140:FF:000047">
    <property type="entry name" value="tyrosine--tRNA ligase, cytoplasmic isoform X2"/>
    <property type="match status" value="1"/>
</dbReference>
<dbReference type="AlphaFoldDB" id="A0A0G4EBI3"/>
<protein>
    <recommendedName>
        <fullName evidence="8">tRNA-binding domain-containing protein</fullName>
    </recommendedName>
</protein>
<dbReference type="EMBL" id="CDMY01000098">
    <property type="protein sequence ID" value="CEL92653.1"/>
    <property type="molecule type" value="Genomic_DNA"/>
</dbReference>
<dbReference type="Pfam" id="PF21972">
    <property type="entry name" value="Arc1p_N_like"/>
    <property type="match status" value="1"/>
</dbReference>
<dbReference type="PANTHER" id="PTHR11586">
    <property type="entry name" value="TRNA-AMINOACYLATION COFACTOR ARC1 FAMILY MEMBER"/>
    <property type="match status" value="1"/>
</dbReference>
<evidence type="ECO:0000259" key="8">
    <source>
        <dbReference type="PROSITE" id="PS50886"/>
    </source>
</evidence>
<evidence type="ECO:0000256" key="2">
    <source>
        <dbReference type="ARBA" id="ARBA00022490"/>
    </source>
</evidence>
<dbReference type="PANTHER" id="PTHR11586:SF33">
    <property type="entry name" value="AMINOACYL TRNA SYNTHASE COMPLEX-INTERACTING MULTIFUNCTIONAL PROTEIN 1"/>
    <property type="match status" value="1"/>
</dbReference>
<gene>
    <name evidence="9" type="ORF">Vbra_11037</name>
</gene>
<evidence type="ECO:0000313" key="9">
    <source>
        <dbReference type="EMBL" id="CEL92653.1"/>
    </source>
</evidence>
<dbReference type="GO" id="GO:0032991">
    <property type="term" value="C:protein-containing complex"/>
    <property type="evidence" value="ECO:0007669"/>
    <property type="project" value="UniProtKB-ARBA"/>
</dbReference>
<comment type="subcellular location">
    <subcellularLocation>
        <location evidence="1">Cytoplasm</location>
    </subcellularLocation>
</comment>